<dbReference type="EMBL" id="CAKKLH010000325">
    <property type="protein sequence ID" value="CAH0112332.1"/>
    <property type="molecule type" value="Genomic_DNA"/>
</dbReference>
<comment type="caution">
    <text evidence="2">The sequence shown here is derived from an EMBL/GenBank/DDBJ whole genome shotgun (WGS) entry which is preliminary data.</text>
</comment>
<dbReference type="Proteomes" id="UP000789390">
    <property type="component" value="Unassembled WGS sequence"/>
</dbReference>
<protein>
    <submittedName>
        <fullName evidence="2">Uncharacterized protein</fullName>
    </submittedName>
</protein>
<evidence type="ECO:0000256" key="1">
    <source>
        <dbReference type="SAM" id="MobiDB-lite"/>
    </source>
</evidence>
<proteinExistence type="predicted"/>
<gene>
    <name evidence="2" type="ORF">DGAL_LOCUS16047</name>
</gene>
<feature type="region of interest" description="Disordered" evidence="1">
    <location>
        <begin position="1"/>
        <end position="31"/>
    </location>
</feature>
<organism evidence="2 3">
    <name type="scientific">Daphnia galeata</name>
    <dbReference type="NCBI Taxonomy" id="27404"/>
    <lineage>
        <taxon>Eukaryota</taxon>
        <taxon>Metazoa</taxon>
        <taxon>Ecdysozoa</taxon>
        <taxon>Arthropoda</taxon>
        <taxon>Crustacea</taxon>
        <taxon>Branchiopoda</taxon>
        <taxon>Diplostraca</taxon>
        <taxon>Cladocera</taxon>
        <taxon>Anomopoda</taxon>
        <taxon>Daphniidae</taxon>
        <taxon>Daphnia</taxon>
    </lineage>
</organism>
<accession>A0A8J2WPC0</accession>
<dbReference type="AlphaFoldDB" id="A0A8J2WPC0"/>
<evidence type="ECO:0000313" key="2">
    <source>
        <dbReference type="EMBL" id="CAH0112332.1"/>
    </source>
</evidence>
<name>A0A8J2WPC0_9CRUS</name>
<evidence type="ECO:0000313" key="3">
    <source>
        <dbReference type="Proteomes" id="UP000789390"/>
    </source>
</evidence>
<reference evidence="2" key="1">
    <citation type="submission" date="2021-11" db="EMBL/GenBank/DDBJ databases">
        <authorList>
            <person name="Schell T."/>
        </authorList>
    </citation>
    <scope>NUCLEOTIDE SEQUENCE</scope>
    <source>
        <strain evidence="2">M5</strain>
    </source>
</reference>
<keyword evidence="3" id="KW-1185">Reference proteome</keyword>
<sequence>MSNEMSPIKKKKQPIKKNPSQPEKVSQGQNLAKGNFERAARLEHLITREGYTALNQAIMDDKSIPEGVADLPDDNEIGMADLNSSDTFRKVDWFTELKTGLRCPICFGKCCSLHDIQKMEKKAASNVIKPLKYQLRPMTEHPVNHVSYIGRSSRGFAVHHSSYENLIKFSLEWSDFPNKSSHVYN</sequence>